<feature type="domain" description="Glycosyltransferase subfamily 4-like N-terminal" evidence="2">
    <location>
        <begin position="23"/>
        <end position="203"/>
    </location>
</feature>
<gene>
    <name evidence="3" type="ORF">HMPREF1090_01052</name>
</gene>
<dbReference type="InterPro" id="IPR050194">
    <property type="entry name" value="Glycosyltransferase_grp1"/>
</dbReference>
<dbReference type="GeneID" id="57964572"/>
<dbReference type="AlphaFoldDB" id="A0A0E2HEK6"/>
<evidence type="ECO:0000313" key="3">
    <source>
        <dbReference type="EMBL" id="ENZ18735.1"/>
    </source>
</evidence>
<accession>A0A0E2HEK6</accession>
<dbReference type="SUPFAM" id="SSF53756">
    <property type="entry name" value="UDP-Glycosyltransferase/glycogen phosphorylase"/>
    <property type="match status" value="1"/>
</dbReference>
<evidence type="ECO:0000313" key="4">
    <source>
        <dbReference type="Proteomes" id="UP000013085"/>
    </source>
</evidence>
<dbReference type="RefSeq" id="WP_002584030.1">
    <property type="nucleotide sequence ID" value="NZ_KB850998.1"/>
</dbReference>
<name>A0A0E2HEK6_9FIRM</name>
<dbReference type="Gene3D" id="3.40.50.2000">
    <property type="entry name" value="Glycogen Phosphorylase B"/>
    <property type="match status" value="2"/>
</dbReference>
<dbReference type="PANTHER" id="PTHR45947:SF3">
    <property type="entry name" value="SULFOQUINOVOSYL TRANSFERASE SQD2"/>
    <property type="match status" value="1"/>
</dbReference>
<dbReference type="EMBL" id="AGYR01000007">
    <property type="protein sequence ID" value="ENZ18735.1"/>
    <property type="molecule type" value="Genomic_DNA"/>
</dbReference>
<evidence type="ECO:0000259" key="1">
    <source>
        <dbReference type="Pfam" id="PF00534"/>
    </source>
</evidence>
<dbReference type="PANTHER" id="PTHR45947">
    <property type="entry name" value="SULFOQUINOVOSYL TRANSFERASE SQD2"/>
    <property type="match status" value="1"/>
</dbReference>
<dbReference type="Proteomes" id="UP000013085">
    <property type="component" value="Unassembled WGS sequence"/>
</dbReference>
<organism evidence="3 4">
    <name type="scientific">[Clostridium] clostridioforme 90A8</name>
    <dbReference type="NCBI Taxonomy" id="999408"/>
    <lineage>
        <taxon>Bacteria</taxon>
        <taxon>Bacillati</taxon>
        <taxon>Bacillota</taxon>
        <taxon>Clostridia</taxon>
        <taxon>Lachnospirales</taxon>
        <taxon>Lachnospiraceae</taxon>
        <taxon>Enterocloster</taxon>
    </lineage>
</organism>
<dbReference type="PATRIC" id="fig|999408.3.peg.1125"/>
<feature type="domain" description="Glycosyl transferase family 1" evidence="1">
    <location>
        <begin position="215"/>
        <end position="384"/>
    </location>
</feature>
<dbReference type="InterPro" id="IPR001296">
    <property type="entry name" value="Glyco_trans_1"/>
</dbReference>
<dbReference type="Pfam" id="PF13439">
    <property type="entry name" value="Glyco_transf_4"/>
    <property type="match status" value="1"/>
</dbReference>
<dbReference type="Pfam" id="PF00534">
    <property type="entry name" value="Glycos_transf_1"/>
    <property type="match status" value="1"/>
</dbReference>
<reference evidence="3 4" key="1">
    <citation type="submission" date="2013-01" db="EMBL/GenBank/DDBJ databases">
        <title>The Genome Sequence of Clostridium clostridioforme 90A8.</title>
        <authorList>
            <consortium name="The Broad Institute Genome Sequencing Platform"/>
            <person name="Earl A."/>
            <person name="Ward D."/>
            <person name="Feldgarden M."/>
            <person name="Gevers D."/>
            <person name="Courvalin P."/>
            <person name="Lambert T."/>
            <person name="Walker B."/>
            <person name="Young S.K."/>
            <person name="Zeng Q."/>
            <person name="Gargeya S."/>
            <person name="Fitzgerald M."/>
            <person name="Haas B."/>
            <person name="Abouelleil A."/>
            <person name="Alvarado L."/>
            <person name="Arachchi H.M."/>
            <person name="Berlin A.M."/>
            <person name="Chapman S.B."/>
            <person name="Dewar J."/>
            <person name="Goldberg J."/>
            <person name="Griggs A."/>
            <person name="Gujja S."/>
            <person name="Hansen M."/>
            <person name="Howarth C."/>
            <person name="Imamovic A."/>
            <person name="Larimer J."/>
            <person name="McCowan C."/>
            <person name="Murphy C."/>
            <person name="Neiman D."/>
            <person name="Pearson M."/>
            <person name="Priest M."/>
            <person name="Roberts A."/>
            <person name="Saif S."/>
            <person name="Shea T."/>
            <person name="Sisk P."/>
            <person name="Sykes S."/>
            <person name="Wortman J."/>
            <person name="Nusbaum C."/>
            <person name="Birren B."/>
        </authorList>
    </citation>
    <scope>NUCLEOTIDE SEQUENCE [LARGE SCALE GENOMIC DNA]</scope>
    <source>
        <strain evidence="3 4">90A8</strain>
    </source>
</reference>
<dbReference type="CDD" id="cd03794">
    <property type="entry name" value="GT4_WbuB-like"/>
    <property type="match status" value="1"/>
</dbReference>
<dbReference type="HOGENOM" id="CLU_009583_11_5_9"/>
<protein>
    <recommendedName>
        <fullName evidence="5">Glycosyltransferase WbuB</fullName>
    </recommendedName>
</protein>
<evidence type="ECO:0000259" key="2">
    <source>
        <dbReference type="Pfam" id="PF13439"/>
    </source>
</evidence>
<dbReference type="InterPro" id="IPR028098">
    <property type="entry name" value="Glyco_trans_4-like_N"/>
</dbReference>
<comment type="caution">
    <text evidence="3">The sequence shown here is derived from an EMBL/GenBank/DDBJ whole genome shotgun (WGS) entry which is preliminary data.</text>
</comment>
<evidence type="ECO:0008006" key="5">
    <source>
        <dbReference type="Google" id="ProtNLM"/>
    </source>
</evidence>
<dbReference type="GO" id="GO:0016758">
    <property type="term" value="F:hexosyltransferase activity"/>
    <property type="evidence" value="ECO:0007669"/>
    <property type="project" value="TreeGrafter"/>
</dbReference>
<proteinExistence type="predicted"/>
<sequence>MHILEFKAYYEPEIAAGIKLDADTAEALAAKGHYVHLYAPTPCRGISKELSKGTPKTELKFDGRLVIHRYSMYRERKGIIGRLFRYILCSIKQIYIGVREKKIDLLFAGSTPPFQGLIMAFLKKVKRVPFIYNLQDIFPESIITAGITHEDSVICKVGNWVSNITYDAADLIIVPSETMKRTLINKQIVADKIRVVPNWVDDEFIHPIERSNNRLVKKLKIPSYDFTVVYAGNLGYAQAVDIIVETAERLKRDRHIGFLIFGNGVYNDTMISMAAQKRLNNIHFYPLQQYESVSEVYSLGDACIVACKPGTGRNAMPSKIWSIMSCGRPVIASFDKESVLEEIISKEKCGVFAQAGDVDALIIQIKKLRQNSKLCKEMGTNARRYIEMNLSRKKSTERLVRIIEMTKEEYKSNESIIY</sequence>